<evidence type="ECO:0000313" key="5">
    <source>
        <dbReference type="EMBL" id="GAA0164549.1"/>
    </source>
</evidence>
<reference evidence="5 6" key="1">
    <citation type="submission" date="2024-01" db="EMBL/GenBank/DDBJ databases">
        <title>The complete chloroplast genome sequence of Lithospermum erythrorhizon: insights into the phylogenetic relationship among Boraginaceae species and the maternal lineages of purple gromwells.</title>
        <authorList>
            <person name="Okada T."/>
            <person name="Watanabe K."/>
        </authorList>
    </citation>
    <scope>NUCLEOTIDE SEQUENCE [LARGE SCALE GENOMIC DNA]</scope>
</reference>
<keyword evidence="2" id="KW-0560">Oxidoreductase</keyword>
<evidence type="ECO:0000259" key="4">
    <source>
        <dbReference type="Pfam" id="PF14226"/>
    </source>
</evidence>
<sequence length="219" mass="24675">MKKDNQVPKAGVKGIADSGTSEIPDIFINKEAIESGNKPTQSQFSIPVIDLEGVRACGSVPELTISKLRDVCQEWGFFQIINHGIPADIMAEMMDGTRRFHEQDSEIKKLFYSRDISKTFFYNSNFDLYEAKSANWRDTFQCALAPQSPDPTKMPQVCRYNVELISNDVFKSSVHTVIPKKIGPRISVACLFLTNTQQETLPRLYGPIKELLSKENPPI</sequence>
<dbReference type="AlphaFoldDB" id="A0AAV3QKJ8"/>
<dbReference type="Gene3D" id="2.60.120.330">
    <property type="entry name" value="B-lactam Antibiotic, Isopenicillin N Synthase, Chain"/>
    <property type="match status" value="2"/>
</dbReference>
<evidence type="ECO:0000313" key="6">
    <source>
        <dbReference type="Proteomes" id="UP001454036"/>
    </source>
</evidence>
<keyword evidence="3" id="KW-0408">Iron</keyword>
<dbReference type="GO" id="GO:0046872">
    <property type="term" value="F:metal ion binding"/>
    <property type="evidence" value="ECO:0007669"/>
    <property type="project" value="UniProtKB-KW"/>
</dbReference>
<protein>
    <submittedName>
        <fullName evidence="5">Oxidoreductase</fullName>
    </submittedName>
</protein>
<dbReference type="PANTHER" id="PTHR10209:SF859">
    <property type="entry name" value="OS03G0690500 PROTEIN"/>
    <property type="match status" value="1"/>
</dbReference>
<feature type="domain" description="Non-haem dioxygenase N-terminal" evidence="4">
    <location>
        <begin position="46"/>
        <end position="151"/>
    </location>
</feature>
<accession>A0AAV3QKJ8</accession>
<proteinExistence type="predicted"/>
<keyword evidence="6" id="KW-1185">Reference proteome</keyword>
<evidence type="ECO:0000256" key="2">
    <source>
        <dbReference type="ARBA" id="ARBA00023002"/>
    </source>
</evidence>
<gene>
    <name evidence="5" type="ORF">LIER_20153</name>
</gene>
<dbReference type="GO" id="GO:0016706">
    <property type="term" value="F:2-oxoglutarate-dependent dioxygenase activity"/>
    <property type="evidence" value="ECO:0007669"/>
    <property type="project" value="UniProtKB-ARBA"/>
</dbReference>
<dbReference type="PANTHER" id="PTHR10209">
    <property type="entry name" value="OXIDOREDUCTASE, 2OG-FE II OXYGENASE FAMILY PROTEIN"/>
    <property type="match status" value="1"/>
</dbReference>
<organism evidence="5 6">
    <name type="scientific">Lithospermum erythrorhizon</name>
    <name type="common">Purple gromwell</name>
    <name type="synonym">Lithospermum officinale var. erythrorhizon</name>
    <dbReference type="NCBI Taxonomy" id="34254"/>
    <lineage>
        <taxon>Eukaryota</taxon>
        <taxon>Viridiplantae</taxon>
        <taxon>Streptophyta</taxon>
        <taxon>Embryophyta</taxon>
        <taxon>Tracheophyta</taxon>
        <taxon>Spermatophyta</taxon>
        <taxon>Magnoliopsida</taxon>
        <taxon>eudicotyledons</taxon>
        <taxon>Gunneridae</taxon>
        <taxon>Pentapetalae</taxon>
        <taxon>asterids</taxon>
        <taxon>lamiids</taxon>
        <taxon>Boraginales</taxon>
        <taxon>Boraginaceae</taxon>
        <taxon>Boraginoideae</taxon>
        <taxon>Lithospermeae</taxon>
        <taxon>Lithospermum</taxon>
    </lineage>
</organism>
<dbReference type="SUPFAM" id="SSF51197">
    <property type="entry name" value="Clavaminate synthase-like"/>
    <property type="match status" value="1"/>
</dbReference>
<dbReference type="Proteomes" id="UP001454036">
    <property type="component" value="Unassembled WGS sequence"/>
</dbReference>
<keyword evidence="1" id="KW-0479">Metal-binding</keyword>
<evidence type="ECO:0000256" key="1">
    <source>
        <dbReference type="ARBA" id="ARBA00022723"/>
    </source>
</evidence>
<dbReference type="EMBL" id="BAABME010005085">
    <property type="protein sequence ID" value="GAA0164549.1"/>
    <property type="molecule type" value="Genomic_DNA"/>
</dbReference>
<dbReference type="InterPro" id="IPR027443">
    <property type="entry name" value="IPNS-like_sf"/>
</dbReference>
<dbReference type="Pfam" id="PF14226">
    <property type="entry name" value="DIOX_N"/>
    <property type="match status" value="1"/>
</dbReference>
<dbReference type="InterPro" id="IPR026992">
    <property type="entry name" value="DIOX_N"/>
</dbReference>
<evidence type="ECO:0000256" key="3">
    <source>
        <dbReference type="ARBA" id="ARBA00023004"/>
    </source>
</evidence>
<name>A0AAV3QKJ8_LITER</name>
<comment type="caution">
    <text evidence="5">The sequence shown here is derived from an EMBL/GenBank/DDBJ whole genome shotgun (WGS) entry which is preliminary data.</text>
</comment>